<gene>
    <name evidence="2" type="ORF">AYO20_04537</name>
</gene>
<feature type="region of interest" description="Disordered" evidence="1">
    <location>
        <begin position="1"/>
        <end position="23"/>
    </location>
</feature>
<comment type="caution">
    <text evidence="2">The sequence shown here is derived from an EMBL/GenBank/DDBJ whole genome shotgun (WGS) entry which is preliminary data.</text>
</comment>
<evidence type="ECO:0000313" key="3">
    <source>
        <dbReference type="Proteomes" id="UP000185904"/>
    </source>
</evidence>
<protein>
    <recommendedName>
        <fullName evidence="4">BTB domain-containing protein</fullName>
    </recommendedName>
</protein>
<sequence length="391" mass="44800">MNSDNVPDSAMASSSTPPVDWDLSDRLVTTTQPQTYEVAADGDAYFRALTETKEHVLIRVSTEALSRSTKFFREQFKASWAPEGGKFTAENPLHFLERLEPFVLFLHVASEDEPLPPENTCLLRDVALMLDKYLFEGKLPAWFERILTSFIPKNFPFPNDVENSSMVYGDTGILLCTALPAILHSAYLLNLPALFATASRRMMWQMTAYDVDELLPDHMKALMPWDFIRGFESEVVRVRDVLISKLPHVFYPDPHGDAQWGCHDCNLVSHAERWHREVISKAECTQAEQRVGEVQQSLESIFAEYVHDMTKLERLREFDQVDNPTRFECGRFRLRHLDVAENEILFEAYTAIGGLCLPCIRVGGEFAFRHHCDQHNLDLGKESSIRNLTRQ</sequence>
<keyword evidence="3" id="KW-1185">Reference proteome</keyword>
<dbReference type="AlphaFoldDB" id="A0A178D435"/>
<dbReference type="RefSeq" id="XP_022501135.1">
    <property type="nucleotide sequence ID" value="XM_022642833.1"/>
</dbReference>
<proteinExistence type="predicted"/>
<dbReference type="GeneID" id="34587955"/>
<name>A0A178D435_9EURO</name>
<reference evidence="2 3" key="1">
    <citation type="submission" date="2016-03" db="EMBL/GenBank/DDBJ databases">
        <title>The draft genome sequence of Fonsecaea nubica causative agent of cutaneous subcutaneous infection in human host.</title>
        <authorList>
            <person name="Costa F."/>
            <person name="Sybren D.H."/>
            <person name="Raittz R.T."/>
            <person name="Weiss V.A."/>
            <person name="Leao A.C."/>
            <person name="Gomes R."/>
            <person name="De Souza E.M."/>
            <person name="Pedrosa F.O."/>
            <person name="Steffens M.B."/>
            <person name="Bombassaro A."/>
            <person name="Tadra-Sfeir M.Z."/>
            <person name="Moreno L.F."/>
            <person name="Najafzadeh M.J."/>
            <person name="Felipe M.S."/>
            <person name="Teixeira M."/>
            <person name="Sun J."/>
            <person name="Xi L."/>
            <person name="Castro M.A."/>
            <person name="Vicente V.A."/>
        </authorList>
    </citation>
    <scope>NUCLEOTIDE SEQUENCE [LARGE SCALE GENOMIC DNA]</scope>
    <source>
        <strain evidence="2 3">CBS 269.64</strain>
    </source>
</reference>
<accession>A0A178D435</accession>
<evidence type="ECO:0000313" key="2">
    <source>
        <dbReference type="EMBL" id="OAL36123.1"/>
    </source>
</evidence>
<evidence type="ECO:0000256" key="1">
    <source>
        <dbReference type="SAM" id="MobiDB-lite"/>
    </source>
</evidence>
<organism evidence="2 3">
    <name type="scientific">Fonsecaea nubica</name>
    <dbReference type="NCBI Taxonomy" id="856822"/>
    <lineage>
        <taxon>Eukaryota</taxon>
        <taxon>Fungi</taxon>
        <taxon>Dikarya</taxon>
        <taxon>Ascomycota</taxon>
        <taxon>Pezizomycotina</taxon>
        <taxon>Eurotiomycetes</taxon>
        <taxon>Chaetothyriomycetidae</taxon>
        <taxon>Chaetothyriales</taxon>
        <taxon>Herpotrichiellaceae</taxon>
        <taxon>Fonsecaea</taxon>
    </lineage>
</organism>
<evidence type="ECO:0008006" key="4">
    <source>
        <dbReference type="Google" id="ProtNLM"/>
    </source>
</evidence>
<dbReference type="EMBL" id="LVCJ01000024">
    <property type="protein sequence ID" value="OAL36123.1"/>
    <property type="molecule type" value="Genomic_DNA"/>
</dbReference>
<dbReference type="OrthoDB" id="4127683at2759"/>
<feature type="compositionally biased region" description="Polar residues" evidence="1">
    <location>
        <begin position="1"/>
        <end position="17"/>
    </location>
</feature>
<dbReference type="Proteomes" id="UP000185904">
    <property type="component" value="Unassembled WGS sequence"/>
</dbReference>